<name>A0A848IQV6_9BURK</name>
<comment type="function">
    <text evidence="7">Involved in the assimilation of dimethylsulphoniopropionate (DMSP), an important compound in the fixation of carbon in marine phytoplankton, by mediating the conversion of 3-(methylthio)propanoyl-CoA (MMPA-CoA) to 3-(methylthio)acryloyl-CoA (MTA-CoA).</text>
</comment>
<evidence type="ECO:0000313" key="14">
    <source>
        <dbReference type="EMBL" id="NMM04111.1"/>
    </source>
</evidence>
<keyword evidence="15" id="KW-1185">Reference proteome</keyword>
<evidence type="ECO:0000256" key="6">
    <source>
        <dbReference type="ARBA" id="ARBA00051388"/>
    </source>
</evidence>
<keyword evidence="5" id="KW-0560">Oxidoreductase</keyword>
<gene>
    <name evidence="14" type="ORF">HHL24_40415</name>
</gene>
<dbReference type="RefSeq" id="WP_169490879.1">
    <property type="nucleotide sequence ID" value="NZ_JABBGJ010000071.1"/>
</dbReference>
<dbReference type="InterPro" id="IPR009075">
    <property type="entry name" value="AcylCo_DH/oxidase_C"/>
</dbReference>
<evidence type="ECO:0000256" key="4">
    <source>
        <dbReference type="ARBA" id="ARBA00022827"/>
    </source>
</evidence>
<evidence type="ECO:0000256" key="9">
    <source>
        <dbReference type="ARBA" id="ARBA00069043"/>
    </source>
</evidence>
<protein>
    <recommendedName>
        <fullName evidence="9">3-methylmercaptopropionyl-CoA dehydrogenase</fullName>
        <ecNumber evidence="8">1.3.99.41</ecNumber>
    </recommendedName>
</protein>
<dbReference type="EC" id="1.3.99.41" evidence="8"/>
<evidence type="ECO:0000256" key="5">
    <source>
        <dbReference type="ARBA" id="ARBA00023002"/>
    </source>
</evidence>
<evidence type="ECO:0000256" key="1">
    <source>
        <dbReference type="ARBA" id="ARBA00001974"/>
    </source>
</evidence>
<comment type="catalytic activity">
    <reaction evidence="6">
        <text>3-(methylsulfanyl)propanoyl-CoA + oxidized [electron-transfer flavoprotein] + H(+) = 3-(methylsulfanyl)acryloyl-CoA + reduced [electron-transfer flavoprotein]</text>
        <dbReference type="Rhea" id="RHEA:52612"/>
        <dbReference type="Rhea" id="RHEA-COMP:10685"/>
        <dbReference type="Rhea" id="RHEA-COMP:10686"/>
        <dbReference type="ChEBI" id="CHEBI:15378"/>
        <dbReference type="ChEBI" id="CHEBI:57692"/>
        <dbReference type="ChEBI" id="CHEBI:58307"/>
        <dbReference type="ChEBI" id="CHEBI:82815"/>
        <dbReference type="ChEBI" id="CHEBI:84994"/>
        <dbReference type="EC" id="1.3.99.41"/>
    </reaction>
    <physiologicalReaction direction="left-to-right" evidence="6">
        <dbReference type="Rhea" id="RHEA:52613"/>
    </physiologicalReaction>
</comment>
<dbReference type="PANTHER" id="PTHR42803:SF1">
    <property type="entry name" value="BROAD-SPECIFICITY LINEAR ACYL-COA DEHYDROGENASE FADE5"/>
    <property type="match status" value="1"/>
</dbReference>
<dbReference type="FunFam" id="2.40.110.10:FF:000031">
    <property type="entry name" value="Acyl-CoA dehydrogenase, putative"/>
    <property type="match status" value="1"/>
</dbReference>
<proteinExistence type="inferred from homology"/>
<dbReference type="AlphaFoldDB" id="A0A848IQV6"/>
<evidence type="ECO:0000313" key="15">
    <source>
        <dbReference type="Proteomes" id="UP000544134"/>
    </source>
</evidence>
<dbReference type="InterPro" id="IPR037069">
    <property type="entry name" value="AcylCoA_DH/ox_N_sf"/>
</dbReference>
<dbReference type="Proteomes" id="UP000544134">
    <property type="component" value="Unassembled WGS sequence"/>
</dbReference>
<evidence type="ECO:0000259" key="12">
    <source>
        <dbReference type="Pfam" id="PF02771"/>
    </source>
</evidence>
<evidence type="ECO:0000256" key="7">
    <source>
        <dbReference type="ARBA" id="ARBA00058683"/>
    </source>
</evidence>
<evidence type="ECO:0000259" key="10">
    <source>
        <dbReference type="Pfam" id="PF00441"/>
    </source>
</evidence>
<dbReference type="Gene3D" id="1.20.140.10">
    <property type="entry name" value="Butyryl-CoA Dehydrogenase, subunit A, domain 3"/>
    <property type="match status" value="1"/>
</dbReference>
<dbReference type="SUPFAM" id="SSF47203">
    <property type="entry name" value="Acyl-CoA dehydrogenase C-terminal domain-like"/>
    <property type="match status" value="1"/>
</dbReference>
<reference evidence="14 15" key="1">
    <citation type="submission" date="2020-04" db="EMBL/GenBank/DDBJ databases">
        <title>Paraburkholderia sp. RP-4-7 isolated from soil.</title>
        <authorList>
            <person name="Dahal R.H."/>
        </authorList>
    </citation>
    <scope>NUCLEOTIDE SEQUENCE [LARGE SCALE GENOMIC DNA]</scope>
    <source>
        <strain evidence="14 15">RP-4-7</strain>
    </source>
</reference>
<evidence type="ECO:0000256" key="8">
    <source>
        <dbReference type="ARBA" id="ARBA00066694"/>
    </source>
</evidence>
<evidence type="ECO:0000259" key="11">
    <source>
        <dbReference type="Pfam" id="PF02770"/>
    </source>
</evidence>
<dbReference type="InterPro" id="IPR009100">
    <property type="entry name" value="AcylCoA_DH/oxidase_NM_dom_sf"/>
</dbReference>
<evidence type="ECO:0000256" key="2">
    <source>
        <dbReference type="ARBA" id="ARBA00009347"/>
    </source>
</evidence>
<dbReference type="InterPro" id="IPR046373">
    <property type="entry name" value="Acyl-CoA_Oxase/DH_mid-dom_sf"/>
</dbReference>
<keyword evidence="3" id="KW-0285">Flavoprotein</keyword>
<dbReference type="Pfam" id="PF02770">
    <property type="entry name" value="Acyl-CoA_dh_M"/>
    <property type="match status" value="1"/>
</dbReference>
<accession>A0A848IQV6</accession>
<dbReference type="InterPro" id="IPR036250">
    <property type="entry name" value="AcylCo_DH-like_C"/>
</dbReference>
<dbReference type="GO" id="GO:0050660">
    <property type="term" value="F:flavin adenine dinucleotide binding"/>
    <property type="evidence" value="ECO:0007669"/>
    <property type="project" value="InterPro"/>
</dbReference>
<dbReference type="InterPro" id="IPR006091">
    <property type="entry name" value="Acyl-CoA_Oxase/DH_mid-dom"/>
</dbReference>
<dbReference type="GO" id="GO:0016627">
    <property type="term" value="F:oxidoreductase activity, acting on the CH-CH group of donors"/>
    <property type="evidence" value="ECO:0007669"/>
    <property type="project" value="InterPro"/>
</dbReference>
<sequence length="591" mass="63808">MPTYTAPLREYAFLLEHVLDYSGAVASLPGYEDATPVLVDAVLNEGARLAEKELAPLNRSGDEEACVWENGQVRTPKGFKGAYALYRDSGWPALTASQKYGGQGLPHVVGLILREMVCAANMAFGTYAGLSQGAINAITAHGSEDLKQRFLPPLIDGRWTGTMCLTEPHCGSDLGLLKTRAEPAGDGSYRVTGTKIFVTGGEHDLSENIVHLVLARLPDAPAGIKGISLFAVPKSLQAQDKTWSVRNLVECSGIEHKMGIRASATASLVFDGATGWLIGEPNRGMKAMFTMMNTARLGVSVQAVALAEAALQCARTYALERRQGRGMGAAAVASPVPIISHADVRRNLLVGKSFVDGARALWLWAGIQLDRQHKHPDLAVRSECEDFLALLTPVLKAFFSDRSFQATNAAVQVFGGHGYIRETGVEQFVRDGRIIPLYEGTNGIQALDLVSRKITLNEGRTVASFFALVKEEISGMSELRPEFARELQTSLENLRSATDFIRAGAEADPHLNGAAGHDYLQLFGLVAMGFAWAKIVRAALSLGEGGDQKLASEKLKVANFFFTRVLPEAEHFSRTVKTGSGPLMAFVEDEF</sequence>
<dbReference type="PANTHER" id="PTHR42803">
    <property type="entry name" value="ACYL-COA DEHYDROGENASE"/>
    <property type="match status" value="1"/>
</dbReference>
<dbReference type="EMBL" id="JABBGJ010000071">
    <property type="protein sequence ID" value="NMM04111.1"/>
    <property type="molecule type" value="Genomic_DNA"/>
</dbReference>
<evidence type="ECO:0000256" key="3">
    <source>
        <dbReference type="ARBA" id="ARBA00022630"/>
    </source>
</evidence>
<dbReference type="Pfam" id="PF02771">
    <property type="entry name" value="Acyl-CoA_dh_N"/>
    <property type="match status" value="1"/>
</dbReference>
<dbReference type="Gene3D" id="1.10.540.10">
    <property type="entry name" value="Acyl-CoA dehydrogenase/oxidase, N-terminal domain"/>
    <property type="match status" value="1"/>
</dbReference>
<dbReference type="Pfam" id="PF12806">
    <property type="entry name" value="Acyl-CoA_dh_C"/>
    <property type="match status" value="1"/>
</dbReference>
<comment type="caution">
    <text evidence="14">The sequence shown here is derived from an EMBL/GenBank/DDBJ whole genome shotgun (WGS) entry which is preliminary data.</text>
</comment>
<dbReference type="InterPro" id="IPR052166">
    <property type="entry name" value="Diverse_Acyl-CoA_DH"/>
</dbReference>
<feature type="domain" description="Acyl-CoA dehydrogenase/oxidase N-terminal" evidence="12">
    <location>
        <begin position="48"/>
        <end position="157"/>
    </location>
</feature>
<dbReference type="Gene3D" id="2.40.110.10">
    <property type="entry name" value="Butyryl-CoA Dehydrogenase, subunit A, domain 2"/>
    <property type="match status" value="1"/>
</dbReference>
<feature type="domain" description="Acetyl-CoA dehydrogenase-like C-terminal" evidence="13">
    <location>
        <begin position="467"/>
        <end position="586"/>
    </location>
</feature>
<dbReference type="SUPFAM" id="SSF56645">
    <property type="entry name" value="Acyl-CoA dehydrogenase NM domain-like"/>
    <property type="match status" value="1"/>
</dbReference>
<feature type="domain" description="Acyl-CoA dehydrogenase/oxidase C-terminal" evidence="10">
    <location>
        <begin position="282"/>
        <end position="449"/>
    </location>
</feature>
<dbReference type="InterPro" id="IPR013786">
    <property type="entry name" value="AcylCoA_DH/ox_N"/>
</dbReference>
<organism evidence="14 15">
    <name type="scientific">Paraburkholderia polaris</name>
    <dbReference type="NCBI Taxonomy" id="2728848"/>
    <lineage>
        <taxon>Bacteria</taxon>
        <taxon>Pseudomonadati</taxon>
        <taxon>Pseudomonadota</taxon>
        <taxon>Betaproteobacteria</taxon>
        <taxon>Burkholderiales</taxon>
        <taxon>Burkholderiaceae</taxon>
        <taxon>Paraburkholderia</taxon>
    </lineage>
</organism>
<dbReference type="InterPro" id="IPR025878">
    <property type="entry name" value="Acyl-CoA_dh-like_C_dom"/>
</dbReference>
<keyword evidence="4" id="KW-0274">FAD</keyword>
<feature type="domain" description="Acyl-CoA oxidase/dehydrogenase middle" evidence="11">
    <location>
        <begin position="163"/>
        <end position="271"/>
    </location>
</feature>
<dbReference type="Pfam" id="PF00441">
    <property type="entry name" value="Acyl-CoA_dh_1"/>
    <property type="match status" value="1"/>
</dbReference>
<comment type="similarity">
    <text evidence="2">Belongs to the acyl-CoA dehydrogenase family.</text>
</comment>
<comment type="cofactor">
    <cofactor evidence="1">
        <name>FAD</name>
        <dbReference type="ChEBI" id="CHEBI:57692"/>
    </cofactor>
</comment>
<evidence type="ECO:0000259" key="13">
    <source>
        <dbReference type="Pfam" id="PF12806"/>
    </source>
</evidence>